<dbReference type="Proteomes" id="UP001212841">
    <property type="component" value="Unassembled WGS sequence"/>
</dbReference>
<gene>
    <name evidence="2" type="ORF">HK097_004710</name>
</gene>
<evidence type="ECO:0000313" key="2">
    <source>
        <dbReference type="EMBL" id="KAJ3033839.1"/>
    </source>
</evidence>
<feature type="region of interest" description="Disordered" evidence="1">
    <location>
        <begin position="138"/>
        <end position="157"/>
    </location>
</feature>
<feature type="region of interest" description="Disordered" evidence="1">
    <location>
        <begin position="1"/>
        <end position="76"/>
    </location>
</feature>
<feature type="region of interest" description="Disordered" evidence="1">
    <location>
        <begin position="221"/>
        <end position="240"/>
    </location>
</feature>
<dbReference type="EMBL" id="JADGJD010002235">
    <property type="protein sequence ID" value="KAJ3033839.1"/>
    <property type="molecule type" value="Genomic_DNA"/>
</dbReference>
<feature type="compositionally biased region" description="Low complexity" evidence="1">
    <location>
        <begin position="66"/>
        <end position="76"/>
    </location>
</feature>
<comment type="caution">
    <text evidence="2">The sequence shown here is derived from an EMBL/GenBank/DDBJ whole genome shotgun (WGS) entry which is preliminary data.</text>
</comment>
<feature type="region of interest" description="Disordered" evidence="1">
    <location>
        <begin position="168"/>
        <end position="209"/>
    </location>
</feature>
<accession>A0AAD5WX89</accession>
<proteinExistence type="predicted"/>
<name>A0AAD5WX89_9FUNG</name>
<organism evidence="2 3">
    <name type="scientific">Rhizophlyctis rosea</name>
    <dbReference type="NCBI Taxonomy" id="64517"/>
    <lineage>
        <taxon>Eukaryota</taxon>
        <taxon>Fungi</taxon>
        <taxon>Fungi incertae sedis</taxon>
        <taxon>Chytridiomycota</taxon>
        <taxon>Chytridiomycota incertae sedis</taxon>
        <taxon>Chytridiomycetes</taxon>
        <taxon>Rhizophlyctidales</taxon>
        <taxon>Rhizophlyctidaceae</taxon>
        <taxon>Rhizophlyctis</taxon>
    </lineage>
</organism>
<evidence type="ECO:0000313" key="3">
    <source>
        <dbReference type="Proteomes" id="UP001212841"/>
    </source>
</evidence>
<feature type="compositionally biased region" description="Polar residues" evidence="1">
    <location>
        <begin position="222"/>
        <end position="240"/>
    </location>
</feature>
<dbReference type="AlphaFoldDB" id="A0AAD5WX89"/>
<sequence>MPQGGSSTTDNFKTPPPPTTTKQPHQTISTTIGLKNIARLMKPAQGGAIQPPATPPTPAEKPSGTPAPAARTLPLASSPLYVGVGKRLPEQQGPSSQDGRRKRIVLAHEDMHEEGNGGRGSGAYGFQQRMWQSNDAEFADDEDGFGDLSGISAGGDFMDQEDFMYDQTETQADRRWSPAAPRQGTTPAQPHETGVPAKTQHRQQQAMPYDHQDESILENDHQAQNQARQESPAGTPNCEQQRMYGADMTDEQILTEIDELKQNIPTRMAELANLLTRHAQTHATTMEGLKSYTDKLTNRSRAMDAKNTEVRNHFMGFGMLKGAFGAK</sequence>
<evidence type="ECO:0000256" key="1">
    <source>
        <dbReference type="SAM" id="MobiDB-lite"/>
    </source>
</evidence>
<reference evidence="2" key="1">
    <citation type="submission" date="2020-05" db="EMBL/GenBank/DDBJ databases">
        <title>Phylogenomic resolution of chytrid fungi.</title>
        <authorList>
            <person name="Stajich J.E."/>
            <person name="Amses K."/>
            <person name="Simmons R."/>
            <person name="Seto K."/>
            <person name="Myers J."/>
            <person name="Bonds A."/>
            <person name="Quandt C.A."/>
            <person name="Barry K."/>
            <person name="Liu P."/>
            <person name="Grigoriev I."/>
            <person name="Longcore J.E."/>
            <person name="James T.Y."/>
        </authorList>
    </citation>
    <scope>NUCLEOTIDE SEQUENCE</scope>
    <source>
        <strain evidence="2">JEL0318</strain>
    </source>
</reference>
<keyword evidence="3" id="KW-1185">Reference proteome</keyword>
<protein>
    <submittedName>
        <fullName evidence="2">Uncharacterized protein</fullName>
    </submittedName>
</protein>
<feature type="compositionally biased region" description="Polar residues" evidence="1">
    <location>
        <begin position="1"/>
        <end position="12"/>
    </location>
</feature>